<keyword evidence="1" id="KW-0472">Membrane</keyword>
<dbReference type="PATRIC" id="fig|59561.3.peg.911"/>
<dbReference type="RefSeq" id="WP_062613480.1">
    <property type="nucleotide sequence ID" value="NZ_CALTZF010000002.1"/>
</dbReference>
<feature type="transmembrane region" description="Helical" evidence="1">
    <location>
        <begin position="253"/>
        <end position="272"/>
    </location>
</feature>
<evidence type="ECO:0000313" key="3">
    <source>
        <dbReference type="EMBL" id="MDK8602660.1"/>
    </source>
</evidence>
<reference evidence="3" key="2">
    <citation type="submission" date="2023-05" db="EMBL/GenBank/DDBJ databases">
        <title>Genomic Catalog of Human Bladder Bacteria.</title>
        <authorList>
            <person name="Du J."/>
        </authorList>
    </citation>
    <scope>NUCLEOTIDE SEQUENCE</scope>
    <source>
        <strain evidence="3">UMB1304A</strain>
    </source>
</reference>
<keyword evidence="1" id="KW-1133">Transmembrane helix</keyword>
<dbReference type="STRING" id="59561.AQZ59_00919"/>
<keyword evidence="4" id="KW-1185">Reference proteome</keyword>
<comment type="caution">
    <text evidence="2">The sequence shown here is derived from an EMBL/GenBank/DDBJ whole genome shotgun (WGS) entry which is preliminary data.</text>
</comment>
<keyword evidence="1" id="KW-0812">Transmembrane</keyword>
<evidence type="ECO:0000313" key="4">
    <source>
        <dbReference type="Proteomes" id="UP000054404"/>
    </source>
</evidence>
<dbReference type="EMBL" id="LNIZ01000003">
    <property type="protein sequence ID" value="KTF04397.1"/>
    <property type="molecule type" value="Genomic_DNA"/>
</dbReference>
<reference evidence="2 4" key="1">
    <citation type="submission" date="2015-11" db="EMBL/GenBank/DDBJ databases">
        <title>Draft Genome Sequence of the Type Strain Trueperella bernardiae LCDC 89-0504T, Isolated from Blood Culture.</title>
        <authorList>
            <person name="Bernier A.-M."/>
            <person name="Bernard K."/>
        </authorList>
    </citation>
    <scope>NUCLEOTIDE SEQUENCE [LARGE SCALE GENOMIC DNA]</scope>
    <source>
        <strain evidence="2 4">LCDC 89-0504</strain>
    </source>
</reference>
<dbReference type="Proteomes" id="UP000054404">
    <property type="component" value="Unassembled WGS sequence"/>
</dbReference>
<gene>
    <name evidence="2" type="ORF">AQZ59_00919</name>
    <name evidence="3" type="ORF">QP858_09345</name>
</gene>
<evidence type="ECO:0000313" key="2">
    <source>
        <dbReference type="EMBL" id="KTF04397.1"/>
    </source>
</evidence>
<proteinExistence type="predicted"/>
<dbReference type="Proteomes" id="UP001225576">
    <property type="component" value="Unassembled WGS sequence"/>
</dbReference>
<sequence length="362" mass="37575">MNIAELLAESWRAFRSSPVAALLIAFLTAGMGAITMASAGSNAATYDSISESLNAPEARTFKLTDGEQQVIGMPIVDSVRSLSSVERALAMTTPQDIVAGNLGQDSTPVPLSHIAGDVDGALTLTSGRMPDPHEVVIGPGALDALRLVDGVGYVESPAGEQWAVVGTFAARPPFTDLNSYAISTEEAGAYARLHVVARSLEVLSGMERDVSDVVGEFPGIEIAKQSAAASAAESLKVMGILRSSGTANVAQTMGAGLLIVFGVVFADVLLHARDLGRRRTLGITRSQLVAFVQLRVAYSALLGAAAGVLGAHIVLATRGVAVPWTFALATFILTVTAAVFAAFTPGVVAAYRDPVTVMRTHM</sequence>
<dbReference type="AlphaFoldDB" id="A0A0W1KL71"/>
<feature type="transmembrane region" description="Helical" evidence="1">
    <location>
        <begin position="292"/>
        <end position="314"/>
    </location>
</feature>
<protein>
    <submittedName>
        <fullName evidence="3">ABC transporter permease</fullName>
    </submittedName>
</protein>
<name>A0A0W1KL71_9ACTO</name>
<evidence type="ECO:0000256" key="1">
    <source>
        <dbReference type="SAM" id="Phobius"/>
    </source>
</evidence>
<organism evidence="2 4">
    <name type="scientific">Trueperella bernardiae</name>
    <dbReference type="NCBI Taxonomy" id="59561"/>
    <lineage>
        <taxon>Bacteria</taxon>
        <taxon>Bacillati</taxon>
        <taxon>Actinomycetota</taxon>
        <taxon>Actinomycetes</taxon>
        <taxon>Actinomycetales</taxon>
        <taxon>Actinomycetaceae</taxon>
        <taxon>Trueperella</taxon>
    </lineage>
</organism>
<dbReference type="EMBL" id="JASPDQ010000029">
    <property type="protein sequence ID" value="MDK8602660.1"/>
    <property type="molecule type" value="Genomic_DNA"/>
</dbReference>
<dbReference type="OrthoDB" id="4859440at2"/>
<accession>A0A0W1KL71</accession>
<feature type="transmembrane region" description="Helical" evidence="1">
    <location>
        <begin position="326"/>
        <end position="351"/>
    </location>
</feature>